<keyword evidence="5" id="KW-1185">Reference proteome</keyword>
<keyword evidence="1" id="KW-0596">Phosphopantetheine</keyword>
<dbReference type="EMBL" id="JBHTCG010000030">
    <property type="protein sequence ID" value="MFC7386751.1"/>
    <property type="molecule type" value="Genomic_DNA"/>
</dbReference>
<evidence type="ECO:0000259" key="3">
    <source>
        <dbReference type="PROSITE" id="PS50075"/>
    </source>
</evidence>
<reference evidence="5" key="1">
    <citation type="journal article" date="2019" name="Int. J. Syst. Evol. Microbiol.">
        <title>The Global Catalogue of Microorganisms (GCM) 10K type strain sequencing project: providing services to taxonomists for standard genome sequencing and annotation.</title>
        <authorList>
            <consortium name="The Broad Institute Genomics Platform"/>
            <consortium name="The Broad Institute Genome Sequencing Center for Infectious Disease"/>
            <person name="Wu L."/>
            <person name="Ma J."/>
        </authorList>
    </citation>
    <scope>NUCLEOTIDE SEQUENCE [LARGE SCALE GENOMIC DNA]</scope>
    <source>
        <strain evidence="5">CECT 7649</strain>
    </source>
</reference>
<dbReference type="Gene3D" id="1.10.1200.10">
    <property type="entry name" value="ACP-like"/>
    <property type="match status" value="1"/>
</dbReference>
<organism evidence="4 5">
    <name type="scientific">Sphaerisporangium rhizosphaerae</name>
    <dbReference type="NCBI Taxonomy" id="2269375"/>
    <lineage>
        <taxon>Bacteria</taxon>
        <taxon>Bacillati</taxon>
        <taxon>Actinomycetota</taxon>
        <taxon>Actinomycetes</taxon>
        <taxon>Streptosporangiales</taxon>
        <taxon>Streptosporangiaceae</taxon>
        <taxon>Sphaerisporangium</taxon>
    </lineage>
</organism>
<keyword evidence="2" id="KW-0597">Phosphoprotein</keyword>
<evidence type="ECO:0000256" key="2">
    <source>
        <dbReference type="ARBA" id="ARBA00022553"/>
    </source>
</evidence>
<dbReference type="InterPro" id="IPR036736">
    <property type="entry name" value="ACP-like_sf"/>
</dbReference>
<dbReference type="PROSITE" id="PS50075">
    <property type="entry name" value="CARRIER"/>
    <property type="match status" value="1"/>
</dbReference>
<evidence type="ECO:0000256" key="1">
    <source>
        <dbReference type="ARBA" id="ARBA00022450"/>
    </source>
</evidence>
<gene>
    <name evidence="4" type="ORF">ACFQSB_31395</name>
</gene>
<accession>A0ABW2PEJ3</accession>
<protein>
    <submittedName>
        <fullName evidence="4">Acyl carrier protein</fullName>
    </submittedName>
</protein>
<dbReference type="InterPro" id="IPR009081">
    <property type="entry name" value="PP-bd_ACP"/>
</dbReference>
<sequence>MQLLEGDRAVAEAKRRTARRGGQSAQKSPVEVPVNISAHFFPPARVIGIIKGMWDKQFEALLRPRLPLLSSGDVLTADTDLREFGLDSMGAVELLSALEADYSVQFDEEALVLDTFTTPGALWAALSAARPTL</sequence>
<evidence type="ECO:0000313" key="5">
    <source>
        <dbReference type="Proteomes" id="UP001596496"/>
    </source>
</evidence>
<dbReference type="Proteomes" id="UP001596496">
    <property type="component" value="Unassembled WGS sequence"/>
</dbReference>
<dbReference type="Pfam" id="PF00550">
    <property type="entry name" value="PP-binding"/>
    <property type="match status" value="1"/>
</dbReference>
<evidence type="ECO:0000313" key="4">
    <source>
        <dbReference type="EMBL" id="MFC7386751.1"/>
    </source>
</evidence>
<feature type="domain" description="Carrier" evidence="3">
    <location>
        <begin position="44"/>
        <end position="130"/>
    </location>
</feature>
<proteinExistence type="predicted"/>
<comment type="caution">
    <text evidence="4">The sequence shown here is derived from an EMBL/GenBank/DDBJ whole genome shotgun (WGS) entry which is preliminary data.</text>
</comment>
<dbReference type="InterPro" id="IPR006162">
    <property type="entry name" value="Ppantetheine_attach_site"/>
</dbReference>
<name>A0ABW2PEJ3_9ACTN</name>
<dbReference type="SUPFAM" id="SSF47336">
    <property type="entry name" value="ACP-like"/>
    <property type="match status" value="1"/>
</dbReference>
<dbReference type="RefSeq" id="WP_380830475.1">
    <property type="nucleotide sequence ID" value="NZ_JBHTCG010000030.1"/>
</dbReference>
<dbReference type="PROSITE" id="PS00012">
    <property type="entry name" value="PHOSPHOPANTETHEINE"/>
    <property type="match status" value="1"/>
</dbReference>